<dbReference type="GO" id="GO:0000917">
    <property type="term" value="P:division septum assembly"/>
    <property type="evidence" value="ECO:0007669"/>
    <property type="project" value="UniProtKB-KW"/>
</dbReference>
<keyword evidence="2 6" id="KW-0132">Cell division</keyword>
<dbReference type="HAMAP" id="MF_00267">
    <property type="entry name" value="MinC"/>
    <property type="match status" value="1"/>
</dbReference>
<keyword evidence="10" id="KW-1185">Reference proteome</keyword>
<comment type="similarity">
    <text evidence="1 6">Belongs to the MinC family.</text>
</comment>
<protein>
    <recommendedName>
        <fullName evidence="6">Probable septum site-determining protein MinC</fullName>
    </recommendedName>
</protein>
<dbReference type="EMBL" id="QKRB01000054">
    <property type="protein sequence ID" value="PZD94120.1"/>
    <property type="molecule type" value="Genomic_DNA"/>
</dbReference>
<dbReference type="Gene3D" id="2.160.20.70">
    <property type="match status" value="1"/>
</dbReference>
<dbReference type="GO" id="GO:0000902">
    <property type="term" value="P:cell morphogenesis"/>
    <property type="evidence" value="ECO:0007669"/>
    <property type="project" value="InterPro"/>
</dbReference>
<dbReference type="Gene3D" id="3.30.160.540">
    <property type="match status" value="1"/>
</dbReference>
<keyword evidence="4 6" id="KW-0131">Cell cycle</keyword>
<dbReference type="InterPro" id="IPR036145">
    <property type="entry name" value="MinC_C_sf"/>
</dbReference>
<evidence type="ECO:0000256" key="3">
    <source>
        <dbReference type="ARBA" id="ARBA00023210"/>
    </source>
</evidence>
<evidence type="ECO:0000313" key="10">
    <source>
        <dbReference type="Proteomes" id="UP000249522"/>
    </source>
</evidence>
<evidence type="ECO:0000313" key="9">
    <source>
        <dbReference type="EMBL" id="PZD94120.1"/>
    </source>
</evidence>
<name>A0A2W1L7I9_9BACL</name>
<evidence type="ECO:0000256" key="2">
    <source>
        <dbReference type="ARBA" id="ARBA00022618"/>
    </source>
</evidence>
<dbReference type="Pfam" id="PF03775">
    <property type="entry name" value="MinC_C"/>
    <property type="match status" value="1"/>
</dbReference>
<keyword evidence="3 6" id="KW-0717">Septation</keyword>
<dbReference type="InterPro" id="IPR013033">
    <property type="entry name" value="MinC"/>
</dbReference>
<evidence type="ECO:0000256" key="6">
    <source>
        <dbReference type="HAMAP-Rule" id="MF_00267"/>
    </source>
</evidence>
<evidence type="ECO:0000256" key="1">
    <source>
        <dbReference type="ARBA" id="ARBA00006291"/>
    </source>
</evidence>
<proteinExistence type="inferred from homology"/>
<comment type="subunit">
    <text evidence="5 6">Interacts with MinD and FtsZ.</text>
</comment>
<dbReference type="Proteomes" id="UP000249522">
    <property type="component" value="Unassembled WGS sequence"/>
</dbReference>
<accession>A0A2W1L7I9</accession>
<evidence type="ECO:0000259" key="7">
    <source>
        <dbReference type="Pfam" id="PF03775"/>
    </source>
</evidence>
<dbReference type="InterPro" id="IPR016098">
    <property type="entry name" value="CAP/MinC_C"/>
</dbReference>
<feature type="domain" description="Septum formation inhibitor MinC C-terminal" evidence="7">
    <location>
        <begin position="103"/>
        <end position="202"/>
    </location>
</feature>
<dbReference type="RefSeq" id="WP_111148482.1">
    <property type="nucleotide sequence ID" value="NZ_QKRB01000054.1"/>
</dbReference>
<evidence type="ECO:0000259" key="8">
    <source>
        <dbReference type="Pfam" id="PF22642"/>
    </source>
</evidence>
<dbReference type="AlphaFoldDB" id="A0A2W1L7I9"/>
<dbReference type="GO" id="GO:1901891">
    <property type="term" value="P:regulation of cell septum assembly"/>
    <property type="evidence" value="ECO:0007669"/>
    <property type="project" value="InterPro"/>
</dbReference>
<reference evidence="9 10" key="1">
    <citation type="submission" date="2018-06" db="EMBL/GenBank/DDBJ databases">
        <title>Paenibacillus imtechensis sp. nov.</title>
        <authorList>
            <person name="Pinnaka A.K."/>
            <person name="Singh H."/>
            <person name="Kaur M."/>
        </authorList>
    </citation>
    <scope>NUCLEOTIDE SEQUENCE [LARGE SCALE GENOMIC DNA]</scope>
    <source>
        <strain evidence="9 10">SMB1</strain>
    </source>
</reference>
<dbReference type="PANTHER" id="PTHR34108">
    <property type="entry name" value="SEPTUM SITE-DETERMINING PROTEIN MINC"/>
    <property type="match status" value="1"/>
</dbReference>
<dbReference type="OrthoDB" id="9790810at2"/>
<comment type="function">
    <text evidence="6">Cell division inhibitor that blocks the formation of polar Z ring septums. Rapidly oscillates between the poles of the cell to destabilize FtsZ filaments that have formed before they mature into polar Z rings. Prevents FtsZ polymerization.</text>
</comment>
<sequence>MTEKQHITIKGVKEGLVFLLDDSCEFGELLDELHYKLETTHQQLLTGPLVHVQVKLGARRASEEEKERIVSVIRQRGNLLVQSVDGEQDEELAKAAKKDDLKIITGVVRSGQTIRHEGNIMLMGDVNPGGTIMSTGDIYVLGALRGLAHAGVDGRRDVIIASSMLRPTQLRIADIISRPPDEWMTGDAFMEFAYLQEGQMKIDKLSQLHRLRKDPIVFKGV</sequence>
<feature type="domain" description="Septum site-determining protein MinC N-terminal" evidence="8">
    <location>
        <begin position="7"/>
        <end position="84"/>
    </location>
</feature>
<gene>
    <name evidence="6" type="primary">minC</name>
    <name evidence="9" type="ORF">DNH61_19390</name>
</gene>
<dbReference type="InterPro" id="IPR055219">
    <property type="entry name" value="MinC_N_1"/>
</dbReference>
<dbReference type="SUPFAM" id="SSF63848">
    <property type="entry name" value="Cell-division inhibitor MinC, C-terminal domain"/>
    <property type="match status" value="1"/>
</dbReference>
<comment type="caution">
    <text evidence="9">The sequence shown here is derived from an EMBL/GenBank/DDBJ whole genome shotgun (WGS) entry which is preliminary data.</text>
</comment>
<dbReference type="Pfam" id="PF22642">
    <property type="entry name" value="MinC_N_1"/>
    <property type="match status" value="1"/>
</dbReference>
<evidence type="ECO:0000256" key="4">
    <source>
        <dbReference type="ARBA" id="ARBA00023306"/>
    </source>
</evidence>
<evidence type="ECO:0000256" key="5">
    <source>
        <dbReference type="ARBA" id="ARBA00046874"/>
    </source>
</evidence>
<dbReference type="PANTHER" id="PTHR34108:SF1">
    <property type="entry name" value="SEPTUM SITE-DETERMINING PROTEIN MINC"/>
    <property type="match status" value="1"/>
</dbReference>
<dbReference type="InterPro" id="IPR005526">
    <property type="entry name" value="Septum_form_inhib_MinC_C"/>
</dbReference>
<organism evidence="9 10">
    <name type="scientific">Paenibacillus sambharensis</name>
    <dbReference type="NCBI Taxonomy" id="1803190"/>
    <lineage>
        <taxon>Bacteria</taxon>
        <taxon>Bacillati</taxon>
        <taxon>Bacillota</taxon>
        <taxon>Bacilli</taxon>
        <taxon>Bacillales</taxon>
        <taxon>Paenibacillaceae</taxon>
        <taxon>Paenibacillus</taxon>
    </lineage>
</organism>